<proteinExistence type="predicted"/>
<dbReference type="InterPro" id="IPR013108">
    <property type="entry name" value="Amidohydro_3"/>
</dbReference>
<dbReference type="EMBL" id="LOCK01000028">
    <property type="protein sequence ID" value="KTE91136.1"/>
    <property type="molecule type" value="Genomic_DNA"/>
</dbReference>
<dbReference type="GO" id="GO:0016810">
    <property type="term" value="F:hydrolase activity, acting on carbon-nitrogen (but not peptide) bonds"/>
    <property type="evidence" value="ECO:0007669"/>
    <property type="project" value="InterPro"/>
</dbReference>
<sequence>MLKIINGQVYDPQNGINGVSKDLYIDEGRFVQPAQEAEETIDAGGCIIMPGGVDIHSHIAGAKVNSARIMCPEDHYDHFRAAADCTRSGVGHTIPTTFLTGYEYAGLGYTTVFEAAVPPLEARHAHEELEDTPLLDTGIYTLMGNNTMIMKALQEKDTAKRRETLRSLVSWLLASSKGYAIKVVNPGGVESWKWSTGTVDLDTPVQPFGISSRRILTALAETNEDLKLPHALHLHTNHLGDPGNVQTTLETMKTLTGHRVHFTHLQFHSYGITPKGGLKSAAPEIAEFMNAHPEFTCDAGQIVFGPVTTMTADSPMQFHLHKTTGNKWGSFDVEMETGSGIVPLRYRPSVLFNASQWCIGLELLLLIRNPWQIVLTTDHPNAGPFTAYPQIIRLLMDADYRNSVIETLHPKVGRYTHLKDLKREYTLEEIAIITRSGPAKALGLSNKGHLGPGADGDLVIYQPHKDKEKMFASPVYVIKDGRIIVRDGIALQSFGGKRLVALPYGLKDLADGSLPKELAQDFADYYSISLRNFAVQDDYLPRVEVISCG</sequence>
<dbReference type="SUPFAM" id="SSF51338">
    <property type="entry name" value="Composite domain of metallo-dependent hydrolases"/>
    <property type="match status" value="2"/>
</dbReference>
<dbReference type="Proteomes" id="UP000054623">
    <property type="component" value="Unassembled WGS sequence"/>
</dbReference>
<dbReference type="OrthoDB" id="9775607at2"/>
<dbReference type="InterPro" id="IPR032466">
    <property type="entry name" value="Metal_Hydrolase"/>
</dbReference>
<feature type="domain" description="Amidohydrolase 3" evidence="1">
    <location>
        <begin position="39"/>
        <end position="485"/>
    </location>
</feature>
<dbReference type="Pfam" id="PF07969">
    <property type="entry name" value="Amidohydro_3"/>
    <property type="match status" value="1"/>
</dbReference>
<dbReference type="NCBIfam" id="TIGR03121">
    <property type="entry name" value="one_C_dehyd_A"/>
    <property type="match status" value="1"/>
</dbReference>
<gene>
    <name evidence="2" type="ORF">AT727_05935</name>
</gene>
<dbReference type="InterPro" id="IPR011059">
    <property type="entry name" value="Metal-dep_hydrolase_composite"/>
</dbReference>
<dbReference type="PIRSF" id="PIRSF006453">
    <property type="entry name" value="FwdA"/>
    <property type="match status" value="1"/>
</dbReference>
<dbReference type="PANTHER" id="PTHR11647">
    <property type="entry name" value="HYDRANTOINASE/DIHYDROPYRIMIDINASE FAMILY MEMBER"/>
    <property type="match status" value="1"/>
</dbReference>
<dbReference type="PANTHER" id="PTHR11647:SF1">
    <property type="entry name" value="COLLAPSIN RESPONSE MEDIATOR PROTEIN"/>
    <property type="match status" value="1"/>
</dbReference>
<dbReference type="SUPFAM" id="SSF51556">
    <property type="entry name" value="Metallo-dependent hydrolases"/>
    <property type="match status" value="1"/>
</dbReference>
<name>A0A0W1JHX9_DESHA</name>
<evidence type="ECO:0000313" key="3">
    <source>
        <dbReference type="Proteomes" id="UP000054623"/>
    </source>
</evidence>
<protein>
    <recommendedName>
        <fullName evidence="1">Amidohydrolase 3 domain-containing protein</fullName>
    </recommendedName>
</protein>
<reference evidence="2 3" key="1">
    <citation type="submission" date="2015-12" db="EMBL/GenBank/DDBJ databases">
        <title>Draft Genome Sequence of Desulfitobacterium hafniense Strain DH, a Sulfate-reducing Bacterium Isolated from Paddy Soils.</title>
        <authorList>
            <person name="Bao P."/>
            <person name="Zhang X."/>
            <person name="Li G."/>
        </authorList>
    </citation>
    <scope>NUCLEOTIDE SEQUENCE [LARGE SCALE GENOMIC DNA]</scope>
    <source>
        <strain evidence="2 3">DH</strain>
    </source>
</reference>
<organism evidence="2 3">
    <name type="scientific">Desulfitobacterium hafniense</name>
    <name type="common">Desulfitobacterium frappieri</name>
    <dbReference type="NCBI Taxonomy" id="49338"/>
    <lineage>
        <taxon>Bacteria</taxon>
        <taxon>Bacillati</taxon>
        <taxon>Bacillota</taxon>
        <taxon>Clostridia</taxon>
        <taxon>Eubacteriales</taxon>
        <taxon>Desulfitobacteriaceae</taxon>
        <taxon>Desulfitobacterium</taxon>
    </lineage>
</organism>
<evidence type="ECO:0000259" key="1">
    <source>
        <dbReference type="Pfam" id="PF07969"/>
    </source>
</evidence>
<evidence type="ECO:0000313" key="2">
    <source>
        <dbReference type="EMBL" id="KTE91136.1"/>
    </source>
</evidence>
<dbReference type="Gene3D" id="2.30.40.10">
    <property type="entry name" value="Urease, subunit C, domain 1"/>
    <property type="match status" value="1"/>
</dbReference>
<accession>A0A0W1JHX9</accession>
<dbReference type="InterPro" id="IPR050378">
    <property type="entry name" value="Metallo-dep_Hydrolases_sf"/>
</dbReference>
<dbReference type="AlphaFoldDB" id="A0A0W1JHX9"/>
<comment type="caution">
    <text evidence="2">The sequence shown here is derived from an EMBL/GenBank/DDBJ whole genome shotgun (WGS) entry which is preliminary data.</text>
</comment>
<dbReference type="RefSeq" id="WP_058491436.1">
    <property type="nucleotide sequence ID" value="NZ_LOCK01000028.1"/>
</dbReference>
<dbReference type="InterPro" id="IPR012027">
    <property type="entry name" value="Formylmethanofuran_DH_asu"/>
</dbReference>
<dbReference type="Gene3D" id="3.20.20.140">
    <property type="entry name" value="Metal-dependent hydrolases"/>
    <property type="match status" value="1"/>
</dbReference>